<dbReference type="SMART" id="SM00671">
    <property type="entry name" value="SEL1"/>
    <property type="match status" value="2"/>
</dbReference>
<dbReference type="InterPro" id="IPR011990">
    <property type="entry name" value="TPR-like_helical_dom_sf"/>
</dbReference>
<gene>
    <name evidence="1" type="ORF">JKL49_22215</name>
</gene>
<organism evidence="1">
    <name type="scientific">Phenylobacterium glaciei</name>
    <dbReference type="NCBI Taxonomy" id="2803784"/>
    <lineage>
        <taxon>Bacteria</taxon>
        <taxon>Pseudomonadati</taxon>
        <taxon>Pseudomonadota</taxon>
        <taxon>Alphaproteobacteria</taxon>
        <taxon>Caulobacterales</taxon>
        <taxon>Caulobacteraceae</taxon>
        <taxon>Phenylobacterium</taxon>
    </lineage>
</organism>
<sequence length="128" mass="13811">MLGRSTTGVFTPLEKVRAIQYAAVNGSARSQLALAVMYAEGVGVARDYARAFHWFAEADKQGSPEAKYAMSTYFSLGVSGIADQDKASAVSYQIDGALAGFKPSAQRLREVLAQVARTPRRPTEGSYR</sequence>
<name>A0A974S8B7_9CAUL</name>
<proteinExistence type="predicted"/>
<dbReference type="SUPFAM" id="SSF81901">
    <property type="entry name" value="HCP-like"/>
    <property type="match status" value="1"/>
</dbReference>
<dbReference type="AlphaFoldDB" id="A0A974S8B7"/>
<dbReference type="InterPro" id="IPR006597">
    <property type="entry name" value="Sel1-like"/>
</dbReference>
<accession>A0A974S8B7</accession>
<dbReference type="Pfam" id="PF08238">
    <property type="entry name" value="Sel1"/>
    <property type="match status" value="1"/>
</dbReference>
<reference evidence="1" key="1">
    <citation type="submission" date="2021-01" db="EMBL/GenBank/DDBJ databases">
        <title>Genome sequence of Phenylobacterium sp. 20VBR1 isolated from a valley glaceir, Ny-Alesund, Svalbard.</title>
        <authorList>
            <person name="Thomas F.A."/>
            <person name="Krishnan K.P."/>
            <person name="Sinha R.K."/>
        </authorList>
    </citation>
    <scope>NUCLEOTIDE SEQUENCE</scope>
    <source>
        <strain evidence="1">20VBR1</strain>
    </source>
</reference>
<dbReference type="Gene3D" id="1.25.40.10">
    <property type="entry name" value="Tetratricopeptide repeat domain"/>
    <property type="match status" value="1"/>
</dbReference>
<dbReference type="EMBL" id="CP068570">
    <property type="protein sequence ID" value="QQZ49606.1"/>
    <property type="molecule type" value="Genomic_DNA"/>
</dbReference>
<evidence type="ECO:0000313" key="1">
    <source>
        <dbReference type="EMBL" id="QQZ49606.1"/>
    </source>
</evidence>
<protein>
    <submittedName>
        <fullName evidence="1">Sel1 repeat family protein</fullName>
    </submittedName>
</protein>